<dbReference type="PROSITE" id="PS51257">
    <property type="entry name" value="PROKAR_LIPOPROTEIN"/>
    <property type="match status" value="1"/>
</dbReference>
<dbReference type="AlphaFoldDB" id="A0A7C9UX83"/>
<dbReference type="EMBL" id="JAAIYP010000004">
    <property type="protein sequence ID" value="NFV78674.1"/>
    <property type="molecule type" value="Genomic_DNA"/>
</dbReference>
<reference evidence="3 4" key="1">
    <citation type="submission" date="2020-02" db="EMBL/GenBank/DDBJ databases">
        <authorList>
            <person name="Dziuba M."/>
            <person name="Kuznetsov B."/>
            <person name="Mardanov A."/>
            <person name="Ravin N."/>
            <person name="Grouzdev D."/>
        </authorList>
    </citation>
    <scope>NUCLEOTIDE SEQUENCE [LARGE SCALE GENOMIC DNA]</scope>
    <source>
        <strain evidence="3 4">SpK</strain>
    </source>
</reference>
<dbReference type="Proteomes" id="UP000480684">
    <property type="component" value="Unassembled WGS sequence"/>
</dbReference>
<dbReference type="InterPro" id="IPR007055">
    <property type="entry name" value="BON_dom"/>
</dbReference>
<feature type="chain" id="PRO_5028816973" evidence="1">
    <location>
        <begin position="20"/>
        <end position="195"/>
    </location>
</feature>
<evidence type="ECO:0000313" key="4">
    <source>
        <dbReference type="Proteomes" id="UP000480684"/>
    </source>
</evidence>
<evidence type="ECO:0000313" key="3">
    <source>
        <dbReference type="EMBL" id="NFV78674.1"/>
    </source>
</evidence>
<protein>
    <submittedName>
        <fullName evidence="3">BON domain-containing protein</fullName>
    </submittedName>
</protein>
<dbReference type="Pfam" id="PF04972">
    <property type="entry name" value="BON"/>
    <property type="match status" value="2"/>
</dbReference>
<evidence type="ECO:0000259" key="2">
    <source>
        <dbReference type="PROSITE" id="PS50914"/>
    </source>
</evidence>
<keyword evidence="1" id="KW-0732">Signal</keyword>
<sequence>MRRLAVLALLCATAACQTAETSPPPAVTATPAAAKAAVPVFAGLERPRAQSNRDDILKSILERKIHALDARAYRAVTVEVWGGRALLMGAVIKPEQRRKAEQTAAAMDGIVAVHNELVLAEDKALDVFAADPQREEQLRLALGIAGRAGTTVRVINGVAFLLGAVPTAEAANAMKADAGEVAGIKWVVTALAVTE</sequence>
<dbReference type="RefSeq" id="WP_163673819.1">
    <property type="nucleotide sequence ID" value="NZ_JAAIYP010000004.1"/>
</dbReference>
<evidence type="ECO:0000256" key="1">
    <source>
        <dbReference type="SAM" id="SignalP"/>
    </source>
</evidence>
<organism evidence="3 4">
    <name type="scientific">Magnetospirillum aberrantis SpK</name>
    <dbReference type="NCBI Taxonomy" id="908842"/>
    <lineage>
        <taxon>Bacteria</taxon>
        <taxon>Pseudomonadati</taxon>
        <taxon>Pseudomonadota</taxon>
        <taxon>Alphaproteobacteria</taxon>
        <taxon>Rhodospirillales</taxon>
        <taxon>Rhodospirillaceae</taxon>
        <taxon>Magnetospirillum</taxon>
    </lineage>
</organism>
<accession>A0A7C9UX83</accession>
<name>A0A7C9UX83_9PROT</name>
<dbReference type="Gene3D" id="3.30.1340.30">
    <property type="match status" value="1"/>
</dbReference>
<gene>
    <name evidence="3" type="ORF">G4223_00905</name>
</gene>
<dbReference type="PROSITE" id="PS50914">
    <property type="entry name" value="BON"/>
    <property type="match status" value="1"/>
</dbReference>
<keyword evidence="4" id="KW-1185">Reference proteome</keyword>
<comment type="caution">
    <text evidence="3">The sequence shown here is derived from an EMBL/GenBank/DDBJ whole genome shotgun (WGS) entry which is preliminary data.</text>
</comment>
<feature type="domain" description="BON" evidence="2">
    <location>
        <begin position="53"/>
        <end position="121"/>
    </location>
</feature>
<feature type="signal peptide" evidence="1">
    <location>
        <begin position="1"/>
        <end position="19"/>
    </location>
</feature>
<proteinExistence type="predicted"/>